<proteinExistence type="inferred from homology"/>
<evidence type="ECO:0000313" key="16">
    <source>
        <dbReference type="EMBL" id="RPB09670.1"/>
    </source>
</evidence>
<evidence type="ECO:0000256" key="11">
    <source>
        <dbReference type="ARBA" id="ARBA00023315"/>
    </source>
</evidence>
<keyword evidence="10" id="KW-0496">Mitochondrion</keyword>
<evidence type="ECO:0000256" key="14">
    <source>
        <dbReference type="ARBA" id="ARBA00048372"/>
    </source>
</evidence>
<evidence type="ECO:0000259" key="15">
    <source>
        <dbReference type="PROSITE" id="PS51731"/>
    </source>
</evidence>
<keyword evidence="17" id="KW-1185">Reference proteome</keyword>
<evidence type="ECO:0000256" key="10">
    <source>
        <dbReference type="ARBA" id="ARBA00023128"/>
    </source>
</evidence>
<keyword evidence="9" id="KW-0809">Transit peptide</keyword>
<dbReference type="FunCoup" id="A0A3N4KGQ4">
    <property type="interactions" value="107"/>
</dbReference>
<dbReference type="Pfam" id="PF04768">
    <property type="entry name" value="NAT"/>
    <property type="match status" value="1"/>
</dbReference>
<dbReference type="EC" id="2.3.1.1" evidence="5"/>
<dbReference type="OrthoDB" id="5585968at2759"/>
<comment type="pathway">
    <text evidence="3">Amino-acid biosynthesis; L-arginine biosynthesis; N(2)-acetyl-L-ornithine from L-glutamate: step 1/4.</text>
</comment>
<comment type="subcellular location">
    <subcellularLocation>
        <location evidence="2">Mitochondrion</location>
    </subcellularLocation>
</comment>
<evidence type="ECO:0000256" key="4">
    <source>
        <dbReference type="ARBA" id="ARBA00008694"/>
    </source>
</evidence>
<feature type="non-terminal residue" evidence="16">
    <location>
        <position position="1"/>
    </location>
</feature>
<dbReference type="PIRSF" id="PIRSF007892">
    <property type="entry name" value="NAGS_fungal"/>
    <property type="match status" value="1"/>
</dbReference>
<evidence type="ECO:0000256" key="3">
    <source>
        <dbReference type="ARBA" id="ARBA00004925"/>
    </source>
</evidence>
<evidence type="ECO:0000256" key="12">
    <source>
        <dbReference type="ARBA" id="ARBA00030346"/>
    </source>
</evidence>
<comment type="function">
    <text evidence="1">N-acetylglutamate synthase involved in arginine biosynthesis.</text>
</comment>
<dbReference type="AlphaFoldDB" id="A0A3N4KGQ4"/>
<dbReference type="PANTHER" id="PTHR23342:SF4">
    <property type="entry name" value="AMINO-ACID ACETYLTRANSFERASE, MITOCHONDRIAL"/>
    <property type="match status" value="1"/>
</dbReference>
<dbReference type="PROSITE" id="PS51731">
    <property type="entry name" value="GNAT_NAGS"/>
    <property type="match status" value="1"/>
</dbReference>
<protein>
    <recommendedName>
        <fullName evidence="6">Amino-acid acetyltransferase, mitochondrial</fullName>
        <ecNumber evidence="5">2.3.1.1</ecNumber>
    </recommendedName>
    <alternativeName>
        <fullName evidence="12">Glutamate N-acetyltransferase</fullName>
    </alternativeName>
    <alternativeName>
        <fullName evidence="13">N-acetylglutamate synthase</fullName>
    </alternativeName>
</protein>
<organism evidence="16 17">
    <name type="scientific">Morchella conica CCBAS932</name>
    <dbReference type="NCBI Taxonomy" id="1392247"/>
    <lineage>
        <taxon>Eukaryota</taxon>
        <taxon>Fungi</taxon>
        <taxon>Dikarya</taxon>
        <taxon>Ascomycota</taxon>
        <taxon>Pezizomycotina</taxon>
        <taxon>Pezizomycetes</taxon>
        <taxon>Pezizales</taxon>
        <taxon>Morchellaceae</taxon>
        <taxon>Morchella</taxon>
    </lineage>
</organism>
<feature type="domain" description="N-acetyltransferase" evidence="15">
    <location>
        <begin position="188"/>
        <end position="392"/>
    </location>
</feature>
<dbReference type="UniPathway" id="UPA00068">
    <property type="reaction ID" value="UER00106"/>
</dbReference>
<dbReference type="InterPro" id="IPR011190">
    <property type="entry name" value="GlcNAc_Synth_fun"/>
</dbReference>
<gene>
    <name evidence="16" type="ORF">P167DRAFT_538346</name>
</gene>
<name>A0A3N4KGQ4_9PEZI</name>
<keyword evidence="8" id="KW-0808">Transferase</keyword>
<dbReference type="Proteomes" id="UP000277580">
    <property type="component" value="Unassembled WGS sequence"/>
</dbReference>
<evidence type="ECO:0000256" key="7">
    <source>
        <dbReference type="ARBA" id="ARBA00022605"/>
    </source>
</evidence>
<evidence type="ECO:0000256" key="6">
    <source>
        <dbReference type="ARBA" id="ARBA00018802"/>
    </source>
</evidence>
<dbReference type="Gene3D" id="3.40.630.30">
    <property type="match status" value="1"/>
</dbReference>
<evidence type="ECO:0000256" key="1">
    <source>
        <dbReference type="ARBA" id="ARBA00002294"/>
    </source>
</evidence>
<dbReference type="EMBL" id="ML119150">
    <property type="protein sequence ID" value="RPB09670.1"/>
    <property type="molecule type" value="Genomic_DNA"/>
</dbReference>
<evidence type="ECO:0000256" key="2">
    <source>
        <dbReference type="ARBA" id="ARBA00004173"/>
    </source>
</evidence>
<evidence type="ECO:0000256" key="9">
    <source>
        <dbReference type="ARBA" id="ARBA00022946"/>
    </source>
</evidence>
<dbReference type="GO" id="GO:0006526">
    <property type="term" value="P:L-arginine biosynthetic process"/>
    <property type="evidence" value="ECO:0007669"/>
    <property type="project" value="UniProtKB-UniPathway"/>
</dbReference>
<dbReference type="GO" id="GO:0006592">
    <property type="term" value="P:ornithine biosynthetic process"/>
    <property type="evidence" value="ECO:0007669"/>
    <property type="project" value="TreeGrafter"/>
</dbReference>
<evidence type="ECO:0000313" key="17">
    <source>
        <dbReference type="Proteomes" id="UP000277580"/>
    </source>
</evidence>
<dbReference type="STRING" id="1392247.A0A3N4KGQ4"/>
<comment type="catalytic activity">
    <reaction evidence="14">
        <text>L-glutamate + acetyl-CoA = N-acetyl-L-glutamate + CoA + H(+)</text>
        <dbReference type="Rhea" id="RHEA:24292"/>
        <dbReference type="ChEBI" id="CHEBI:15378"/>
        <dbReference type="ChEBI" id="CHEBI:29985"/>
        <dbReference type="ChEBI" id="CHEBI:44337"/>
        <dbReference type="ChEBI" id="CHEBI:57287"/>
        <dbReference type="ChEBI" id="CHEBI:57288"/>
        <dbReference type="EC" id="2.3.1.1"/>
    </reaction>
</comment>
<evidence type="ECO:0000256" key="8">
    <source>
        <dbReference type="ARBA" id="ARBA00022679"/>
    </source>
</evidence>
<dbReference type="InParanoid" id="A0A3N4KGQ4"/>
<evidence type="ECO:0000256" key="5">
    <source>
        <dbReference type="ARBA" id="ARBA00012697"/>
    </source>
</evidence>
<comment type="similarity">
    <text evidence="4">Belongs to the acetyltransferase family.</text>
</comment>
<dbReference type="GO" id="GO:0004042">
    <property type="term" value="F:L-glutamate N-acetyltransferase activity"/>
    <property type="evidence" value="ECO:0007669"/>
    <property type="project" value="InterPro"/>
</dbReference>
<keyword evidence="11" id="KW-0012">Acyltransferase</keyword>
<dbReference type="GO" id="GO:0005759">
    <property type="term" value="C:mitochondrial matrix"/>
    <property type="evidence" value="ECO:0007669"/>
    <property type="project" value="TreeGrafter"/>
</dbReference>
<accession>A0A3N4KGQ4</accession>
<reference evidence="16 17" key="1">
    <citation type="journal article" date="2018" name="Nat. Ecol. Evol.">
        <title>Pezizomycetes genomes reveal the molecular basis of ectomycorrhizal truffle lifestyle.</title>
        <authorList>
            <person name="Murat C."/>
            <person name="Payen T."/>
            <person name="Noel B."/>
            <person name="Kuo A."/>
            <person name="Morin E."/>
            <person name="Chen J."/>
            <person name="Kohler A."/>
            <person name="Krizsan K."/>
            <person name="Balestrini R."/>
            <person name="Da Silva C."/>
            <person name="Montanini B."/>
            <person name="Hainaut M."/>
            <person name="Levati E."/>
            <person name="Barry K.W."/>
            <person name="Belfiori B."/>
            <person name="Cichocki N."/>
            <person name="Clum A."/>
            <person name="Dockter R.B."/>
            <person name="Fauchery L."/>
            <person name="Guy J."/>
            <person name="Iotti M."/>
            <person name="Le Tacon F."/>
            <person name="Lindquist E.A."/>
            <person name="Lipzen A."/>
            <person name="Malagnac F."/>
            <person name="Mello A."/>
            <person name="Molinier V."/>
            <person name="Miyauchi S."/>
            <person name="Poulain J."/>
            <person name="Riccioni C."/>
            <person name="Rubini A."/>
            <person name="Sitrit Y."/>
            <person name="Splivallo R."/>
            <person name="Traeger S."/>
            <person name="Wang M."/>
            <person name="Zifcakova L."/>
            <person name="Wipf D."/>
            <person name="Zambonelli A."/>
            <person name="Paolocci F."/>
            <person name="Nowrousian M."/>
            <person name="Ottonello S."/>
            <person name="Baldrian P."/>
            <person name="Spatafora J.W."/>
            <person name="Henrissat B."/>
            <person name="Nagy L.G."/>
            <person name="Aury J.M."/>
            <person name="Wincker P."/>
            <person name="Grigoriev I.V."/>
            <person name="Bonfante P."/>
            <person name="Martin F.M."/>
        </authorList>
    </citation>
    <scope>NUCLEOTIDE SEQUENCE [LARGE SCALE GENOMIC DNA]</scope>
    <source>
        <strain evidence="16 17">CCBAS932</strain>
    </source>
</reference>
<feature type="non-terminal residue" evidence="16">
    <location>
        <position position="399"/>
    </location>
</feature>
<dbReference type="InterPro" id="IPR006855">
    <property type="entry name" value="Vertebrate-like_GNAT_dom"/>
</dbReference>
<sequence length="399" mass="42473">TITAPDLLLAPLSRGVIPVLPPLAMDTAHMYAATTGDDLLLALTALLAAQDGVALERIVLLDPLGGIPSHDRPAGAHVFINLAQEHDTITGHLPADSPHARNLHVLRTALEMLPATSSALITTPSLAAAAAAAAAATTTAAAAPTKTKNPLIHNLLTDKPLTSSSLPVQAHHTGTLTTLLKRGIPLTVHIGVQLSDPAIDLPKLVALVEDSFGKRLDLEHYLKRVDGHIAALVVAGEYEGAAIVTWEYPDSDPDPDSDSEVVGGEEATHCDAEAAEAAALRAAASAPGREKAKRVLYLDKFAVLKRSQGTGGVADVVFKGMVESVRSGALRAEGIVWRSRRWNMVNKWYFERAKGTYKIPDSGWTMFWTSRDVGADAEGVRRFCEYERVCRAIVPSLVD</sequence>
<evidence type="ECO:0000256" key="13">
    <source>
        <dbReference type="ARBA" id="ARBA00033251"/>
    </source>
</evidence>
<dbReference type="PANTHER" id="PTHR23342">
    <property type="entry name" value="N-ACETYLGLUTAMATE SYNTHASE"/>
    <property type="match status" value="1"/>
</dbReference>
<keyword evidence="7" id="KW-0028">Amino-acid biosynthesis</keyword>